<comment type="caution">
    <text evidence="2">The sequence shown here is derived from an EMBL/GenBank/DDBJ whole genome shotgun (WGS) entry which is preliminary data.</text>
</comment>
<keyword evidence="3" id="KW-1185">Reference proteome</keyword>
<dbReference type="EMBL" id="JBHSRI010000022">
    <property type="protein sequence ID" value="MFC6040374.1"/>
    <property type="molecule type" value="Genomic_DNA"/>
</dbReference>
<keyword evidence="2" id="KW-0547">Nucleotide-binding</keyword>
<accession>A0ABW1L9G2</accession>
<dbReference type="Gene3D" id="3.40.50.300">
    <property type="entry name" value="P-loop containing nucleotide triphosphate hydrolases"/>
    <property type="match status" value="1"/>
</dbReference>
<dbReference type="SUPFAM" id="SSF52540">
    <property type="entry name" value="P-loop containing nucleoside triphosphate hydrolases"/>
    <property type="match status" value="1"/>
</dbReference>
<dbReference type="InterPro" id="IPR018647">
    <property type="entry name" value="SLFN_3-like_DNA/RNA_helicase"/>
</dbReference>
<dbReference type="InterPro" id="IPR027417">
    <property type="entry name" value="P-loop_NTPase"/>
</dbReference>
<keyword evidence="2" id="KW-0067">ATP-binding</keyword>
<organism evidence="2 3">
    <name type="scientific">Paenisporosarcina macmurdoensis</name>
    <dbReference type="NCBI Taxonomy" id="212659"/>
    <lineage>
        <taxon>Bacteria</taxon>
        <taxon>Bacillati</taxon>
        <taxon>Bacillota</taxon>
        <taxon>Bacilli</taxon>
        <taxon>Bacillales</taxon>
        <taxon>Caryophanaceae</taxon>
        <taxon>Paenisporosarcina</taxon>
    </lineage>
</organism>
<sequence length="631" mass="72837">MIIYNETSSRFINHVLERNIGNVLLTNIQEKMNRSVSPSELLSWTNSLPQMAKILRDAELKEDTHVLLEYKLPSTEKRIDFMITGEDNKGQQNAVIVELKQWQESKIAHGDGIVKTFLGKRERETVHPSYQSLSYKRYLENFNEALYQDSSINLSSCAYLHNYMPTRNREEEPLLNKRYATYVEQSPIYFQFDDKQLMQMIKDCVSEGKGTEIAKQIEEGKIKPSKKLVEAVNSLFEGNEEFILLDEQKVAYEKVLSIYRSLDLATDEKHTILIKGGPGTGKSVIGLNLMNFLLGENATIEYITPNQAFREILRKKLIGTSEFVEIRSLFKGSASYVETPNNYFNVLVCDEAHRLKNQGHMKKKIEGENQATQIIRSSRLNVFFIDDEQVISNKDIGRFDLLKEEALKQNSVVHVVELHSQFRCGGSGNYLDWLNDILYEQHQGVLLDRDFDFQLVDSPQELVEKIVHEKNGRLLAGYAWDWITKPVNGQLSKDVVIEEHDFAMPWNDPNRIDWAIHPDCSLQIGCIHTVQGLEMEYVGVIIGNDLSFNPETNAIEVKREHYKDKGARPAKPKGKYEIDPLDKLVRNTYKTLMTRGMKGCYVYCCDKELAKHFKQKMQAYDITRIDEEIKY</sequence>
<evidence type="ECO:0000313" key="3">
    <source>
        <dbReference type="Proteomes" id="UP001596170"/>
    </source>
</evidence>
<dbReference type="RefSeq" id="WP_377734793.1">
    <property type="nucleotide sequence ID" value="NZ_JBHSRI010000022.1"/>
</dbReference>
<keyword evidence="2" id="KW-0347">Helicase</keyword>
<name>A0ABW1L9G2_9BACL</name>
<evidence type="ECO:0000313" key="2">
    <source>
        <dbReference type="EMBL" id="MFC6040374.1"/>
    </source>
</evidence>
<reference evidence="3" key="1">
    <citation type="journal article" date="2019" name="Int. J. Syst. Evol. Microbiol.">
        <title>The Global Catalogue of Microorganisms (GCM) 10K type strain sequencing project: providing services to taxonomists for standard genome sequencing and annotation.</title>
        <authorList>
            <consortium name="The Broad Institute Genomics Platform"/>
            <consortium name="The Broad Institute Genome Sequencing Center for Infectious Disease"/>
            <person name="Wu L."/>
            <person name="Ma J."/>
        </authorList>
    </citation>
    <scope>NUCLEOTIDE SEQUENCE [LARGE SCALE GENOMIC DNA]</scope>
    <source>
        <strain evidence="3">CCUG 54527</strain>
    </source>
</reference>
<feature type="domain" description="AAA+ ATPase" evidence="1">
    <location>
        <begin position="268"/>
        <end position="405"/>
    </location>
</feature>
<dbReference type="Pfam" id="PF09848">
    <property type="entry name" value="SLFN-g3_helicase"/>
    <property type="match status" value="1"/>
</dbReference>
<protein>
    <submittedName>
        <fullName evidence="2">DNA/RNA helicase domain-containing protein</fullName>
    </submittedName>
</protein>
<proteinExistence type="predicted"/>
<gene>
    <name evidence="2" type="ORF">ACFPYN_13175</name>
</gene>
<dbReference type="InterPro" id="IPR003593">
    <property type="entry name" value="AAA+_ATPase"/>
</dbReference>
<dbReference type="GO" id="GO:0004386">
    <property type="term" value="F:helicase activity"/>
    <property type="evidence" value="ECO:0007669"/>
    <property type="project" value="UniProtKB-KW"/>
</dbReference>
<keyword evidence="2" id="KW-0378">Hydrolase</keyword>
<dbReference type="SMART" id="SM00382">
    <property type="entry name" value="AAA"/>
    <property type="match status" value="1"/>
</dbReference>
<evidence type="ECO:0000259" key="1">
    <source>
        <dbReference type="SMART" id="SM00382"/>
    </source>
</evidence>
<dbReference type="Proteomes" id="UP001596170">
    <property type="component" value="Unassembled WGS sequence"/>
</dbReference>